<dbReference type="PaxDb" id="67767-A0A0J7KCB6"/>
<gene>
    <name evidence="2" type="ORF">RF55_12563</name>
</gene>
<keyword evidence="3" id="KW-1185">Reference proteome</keyword>
<name>A0A0J7KCB6_LASNI</name>
<protein>
    <submittedName>
        <fullName evidence="2">Uncharacterized protein</fullName>
    </submittedName>
</protein>
<feature type="region of interest" description="Disordered" evidence="1">
    <location>
        <begin position="148"/>
        <end position="183"/>
    </location>
</feature>
<reference evidence="2 3" key="1">
    <citation type="submission" date="2015-04" db="EMBL/GenBank/DDBJ databases">
        <title>Lasius niger genome sequencing.</title>
        <authorList>
            <person name="Konorov E.A."/>
            <person name="Nikitin M.A."/>
            <person name="Kirill M.V."/>
            <person name="Chang P."/>
        </authorList>
    </citation>
    <scope>NUCLEOTIDE SEQUENCE [LARGE SCALE GENOMIC DNA]</scope>
    <source>
        <tissue evidence="2">Whole</tissue>
    </source>
</reference>
<dbReference type="AlphaFoldDB" id="A0A0J7KCB6"/>
<dbReference type="OrthoDB" id="7701442at2759"/>
<evidence type="ECO:0000256" key="1">
    <source>
        <dbReference type="SAM" id="MobiDB-lite"/>
    </source>
</evidence>
<evidence type="ECO:0000313" key="2">
    <source>
        <dbReference type="EMBL" id="KMQ88023.1"/>
    </source>
</evidence>
<sequence>MIDSQEKSNRRNNIVIRGLDYTPSNCSEVVNSFLSTKFDLTSAVQDVTPRGPNKGWIRMKLINSEVKHKIMSCKAAILRGSIFSLDHDYTPKKRDIMKIGRARIQKEHAEGRQAKMGFLKVCIKGCWRFWSESAKDFIPQASTWKNKSLPRRQRVAQSEENSLSKNLEVLHPNSTGTSSQMET</sequence>
<accession>A0A0J7KCB6</accession>
<comment type="caution">
    <text evidence="2">The sequence shown here is derived from an EMBL/GenBank/DDBJ whole genome shotgun (WGS) entry which is preliminary data.</text>
</comment>
<dbReference type="EMBL" id="LBMM01009567">
    <property type="protein sequence ID" value="KMQ88023.1"/>
    <property type="molecule type" value="Genomic_DNA"/>
</dbReference>
<feature type="compositionally biased region" description="Polar residues" evidence="1">
    <location>
        <begin position="172"/>
        <end position="183"/>
    </location>
</feature>
<feature type="compositionally biased region" description="Polar residues" evidence="1">
    <location>
        <begin position="155"/>
        <end position="165"/>
    </location>
</feature>
<proteinExistence type="predicted"/>
<dbReference type="Proteomes" id="UP000036403">
    <property type="component" value="Unassembled WGS sequence"/>
</dbReference>
<evidence type="ECO:0000313" key="3">
    <source>
        <dbReference type="Proteomes" id="UP000036403"/>
    </source>
</evidence>
<organism evidence="2 3">
    <name type="scientific">Lasius niger</name>
    <name type="common">Black garden ant</name>
    <dbReference type="NCBI Taxonomy" id="67767"/>
    <lineage>
        <taxon>Eukaryota</taxon>
        <taxon>Metazoa</taxon>
        <taxon>Ecdysozoa</taxon>
        <taxon>Arthropoda</taxon>
        <taxon>Hexapoda</taxon>
        <taxon>Insecta</taxon>
        <taxon>Pterygota</taxon>
        <taxon>Neoptera</taxon>
        <taxon>Endopterygota</taxon>
        <taxon>Hymenoptera</taxon>
        <taxon>Apocrita</taxon>
        <taxon>Aculeata</taxon>
        <taxon>Formicoidea</taxon>
        <taxon>Formicidae</taxon>
        <taxon>Formicinae</taxon>
        <taxon>Lasius</taxon>
        <taxon>Lasius</taxon>
    </lineage>
</organism>